<accession>A0A8A4UWE5</accession>
<evidence type="ECO:0000313" key="2">
    <source>
        <dbReference type="Proteomes" id="UP000663932"/>
    </source>
</evidence>
<dbReference type="EMBL" id="CP071801">
    <property type="protein sequence ID" value="QTD66366.1"/>
    <property type="molecule type" value="Genomic_DNA"/>
</dbReference>
<sequence length="231" mass="27622">MELYIYSDESGVFDKEHNPIFVFGGIMFFSKHEKDIAGRKYRSVERVIRKIENKSYGEEIKATTISRKNKNKIYRSLNRYEKFGVVIHERRIMNKIFDEKKSKQRYLDYAYKICLKRKFQDLITKNKINPDDITAIHIFADEHTTATNGRYELQQSLEKEFKYGTFNFNYSKFFEPIFPNLSCIDVQYCNSEKIILIRAADIIANKLYRKVLINDEYSLLNHHNFKISYLP</sequence>
<name>A0A8A4UWE5_LACGS</name>
<dbReference type="AlphaFoldDB" id="A0A8A4UWE5"/>
<organism evidence="1 2">
    <name type="scientific">Lactobacillus gasseri</name>
    <dbReference type="NCBI Taxonomy" id="1596"/>
    <lineage>
        <taxon>Bacteria</taxon>
        <taxon>Bacillati</taxon>
        <taxon>Bacillota</taxon>
        <taxon>Bacilli</taxon>
        <taxon>Lactobacillales</taxon>
        <taxon>Lactobacillaceae</taxon>
        <taxon>Lactobacillus</taxon>
    </lineage>
</organism>
<protein>
    <submittedName>
        <fullName evidence="1">DUF3800 domain-containing protein</fullName>
    </submittedName>
</protein>
<dbReference type="Proteomes" id="UP000663932">
    <property type="component" value="Chromosome"/>
</dbReference>
<reference evidence="1" key="1">
    <citation type="submission" date="2021-03" db="EMBL/GenBank/DDBJ databases">
        <title>Whole genome sequence of Lactobacillus gasseri HL75.</title>
        <authorList>
            <person name="Kim J.-M."/>
            <person name="Chung S.H."/>
            <person name="Kim J.-S."/>
        </authorList>
    </citation>
    <scope>NUCLEOTIDE SEQUENCE</scope>
    <source>
        <strain evidence="1">HL75</strain>
    </source>
</reference>
<dbReference type="RefSeq" id="WP_144231516.1">
    <property type="nucleotide sequence ID" value="NZ_CABHMU010000012.1"/>
</dbReference>
<gene>
    <name evidence="1" type="ORF">J3E67_000696</name>
</gene>
<dbReference type="Pfam" id="PF12686">
    <property type="entry name" value="DUF3800"/>
    <property type="match status" value="1"/>
</dbReference>
<evidence type="ECO:0000313" key="1">
    <source>
        <dbReference type="EMBL" id="QTD66366.1"/>
    </source>
</evidence>
<proteinExistence type="predicted"/>
<dbReference type="InterPro" id="IPR024524">
    <property type="entry name" value="DUF3800"/>
</dbReference>